<sequence length="123" mass="14175">MYSLQPIRSQEDYKASLKEIERLFEAPQGTPEFDRLEILVTLVEAYENKHEPIVMPDPIEAILYYLESRGLTQQHLESVIGSHDRAIEILNRKAPLTLEIIRQLNQKLGISAQVLIQPYALAY</sequence>
<accession>A0A2G4F6D3</accession>
<comment type="caution">
    <text evidence="1">The sequence shown here is derived from an EMBL/GenBank/DDBJ whole genome shotgun (WGS) entry which is preliminary data.</text>
</comment>
<name>A0A2G4F6D3_9CYAN</name>
<dbReference type="PANTHER" id="PTHR40455">
    <property type="entry name" value="ANTITOXIN HIGA"/>
    <property type="match status" value="1"/>
</dbReference>
<evidence type="ECO:0000313" key="2">
    <source>
        <dbReference type="Proteomes" id="UP000226442"/>
    </source>
</evidence>
<dbReference type="OrthoDB" id="9796786at2"/>
<dbReference type="AlphaFoldDB" id="A0A2G4F6D3"/>
<dbReference type="Proteomes" id="UP000226442">
    <property type="component" value="Unassembled WGS sequence"/>
</dbReference>
<dbReference type="PANTHER" id="PTHR40455:SF1">
    <property type="entry name" value="ANTITOXIN HIGA"/>
    <property type="match status" value="1"/>
</dbReference>
<dbReference type="RefSeq" id="WP_096829652.1">
    <property type="nucleotide sequence ID" value="NZ_NXIB02000002.1"/>
</dbReference>
<protein>
    <submittedName>
        <fullName evidence="1">Transcriptional regulator</fullName>
    </submittedName>
</protein>
<proteinExistence type="predicted"/>
<dbReference type="InterPro" id="IPR039060">
    <property type="entry name" value="Antitox_HigA"/>
</dbReference>
<reference evidence="1" key="1">
    <citation type="submission" date="2017-10" db="EMBL/GenBank/DDBJ databases">
        <title>Draft genome sequence of the planktic cyanobacteria Tychonema bourrellyi isolated from alpine lentic freshwater.</title>
        <authorList>
            <person name="Tett A."/>
            <person name="Armanini F."/>
            <person name="Asnicar F."/>
            <person name="Boscaini A."/>
            <person name="Pasolli E."/>
            <person name="Zolfo M."/>
            <person name="Donati C."/>
            <person name="Salmaso N."/>
            <person name="Segata N."/>
        </authorList>
    </citation>
    <scope>NUCLEOTIDE SEQUENCE</scope>
    <source>
        <strain evidence="1">FEM_GT703</strain>
    </source>
</reference>
<evidence type="ECO:0000313" key="1">
    <source>
        <dbReference type="EMBL" id="PHX57316.1"/>
    </source>
</evidence>
<gene>
    <name evidence="1" type="ORF">CP500_000605</name>
</gene>
<dbReference type="GO" id="GO:0006355">
    <property type="term" value="P:regulation of DNA-templated transcription"/>
    <property type="evidence" value="ECO:0007669"/>
    <property type="project" value="InterPro"/>
</dbReference>
<organism evidence="1 2">
    <name type="scientific">Tychonema bourrellyi FEM_GT703</name>
    <dbReference type="NCBI Taxonomy" id="2040638"/>
    <lineage>
        <taxon>Bacteria</taxon>
        <taxon>Bacillati</taxon>
        <taxon>Cyanobacteriota</taxon>
        <taxon>Cyanophyceae</taxon>
        <taxon>Oscillatoriophycideae</taxon>
        <taxon>Oscillatoriales</taxon>
        <taxon>Microcoleaceae</taxon>
        <taxon>Tychonema</taxon>
    </lineage>
</organism>
<dbReference type="EMBL" id="NXIB02000002">
    <property type="protein sequence ID" value="PHX57316.1"/>
    <property type="molecule type" value="Genomic_DNA"/>
</dbReference>
<dbReference type="GO" id="GO:0001046">
    <property type="term" value="F:core promoter sequence-specific DNA binding"/>
    <property type="evidence" value="ECO:0007669"/>
    <property type="project" value="TreeGrafter"/>
</dbReference>
<dbReference type="Gene3D" id="1.10.260.40">
    <property type="entry name" value="lambda repressor-like DNA-binding domains"/>
    <property type="match status" value="1"/>
</dbReference>
<keyword evidence="2" id="KW-1185">Reference proteome</keyword>
<dbReference type="InterPro" id="IPR010982">
    <property type="entry name" value="Lambda_DNA-bd_dom_sf"/>
</dbReference>